<dbReference type="Proteomes" id="UP000019593">
    <property type="component" value="Chromosome"/>
</dbReference>
<dbReference type="KEGG" id="red:roselon_02130"/>
<dbReference type="RefSeq" id="WP_025312264.1">
    <property type="nucleotide sequence ID" value="NZ_CP004372.1"/>
</dbReference>
<protein>
    <submittedName>
        <fullName evidence="1">Uncharacterized protein</fullName>
    </submittedName>
</protein>
<dbReference type="STRING" id="1294273.roselon_02130"/>
<sequence length="188" mass="20448">MLSFRQGLGGSLYDGFVLRFDAAHSAYDAGASDGTLTNLRLLAGYAMPLDSTARLTFFGGVSYRDRSYSPNSPFLDEVDEAGVFVSVEFNYDQPNGNEGFALAEYDSVEETFYTSAFYLFGLNYDIRVGPTVNYLDEGDYSRTAAGLRAAFDIGDSAEISVTGAWAEGDTGGNTIDSSYAELQFRITF</sequence>
<organism evidence="1 2">
    <name type="scientific">Roseicyclus elongatus DSM 19469</name>
    <dbReference type="NCBI Taxonomy" id="1294273"/>
    <lineage>
        <taxon>Bacteria</taxon>
        <taxon>Pseudomonadati</taxon>
        <taxon>Pseudomonadota</taxon>
        <taxon>Alphaproteobacteria</taxon>
        <taxon>Rhodobacterales</taxon>
        <taxon>Roseobacteraceae</taxon>
        <taxon>Roseicyclus</taxon>
    </lineage>
</organism>
<accession>W8SPP3</accession>
<dbReference type="EMBL" id="CP004372">
    <property type="protein sequence ID" value="AHM04475.1"/>
    <property type="molecule type" value="Genomic_DNA"/>
</dbReference>
<dbReference type="OrthoDB" id="9760333at2"/>
<keyword evidence="2" id="KW-1185">Reference proteome</keyword>
<reference evidence="1 2" key="1">
    <citation type="submission" date="2013-03" db="EMBL/GenBank/DDBJ databases">
        <authorList>
            <person name="Fiebig A."/>
            <person name="Goeker M."/>
            <person name="Klenk H.-P.P."/>
        </authorList>
    </citation>
    <scope>NUCLEOTIDE SEQUENCE [LARGE SCALE GENOMIC DNA]</scope>
    <source>
        <strain evidence="2">DSM 19469</strain>
    </source>
</reference>
<dbReference type="AlphaFoldDB" id="W8SPP3"/>
<evidence type="ECO:0000313" key="2">
    <source>
        <dbReference type="Proteomes" id="UP000019593"/>
    </source>
</evidence>
<evidence type="ECO:0000313" key="1">
    <source>
        <dbReference type="EMBL" id="AHM04475.1"/>
    </source>
</evidence>
<name>W8SPP3_9RHOB</name>
<gene>
    <name evidence="1" type="ORF">roselon_02130</name>
</gene>
<dbReference type="HOGENOM" id="CLU_1440082_0_0_5"/>
<proteinExistence type="predicted"/>